<feature type="transmembrane region" description="Helical" evidence="6">
    <location>
        <begin position="818"/>
        <end position="840"/>
    </location>
</feature>
<keyword evidence="8" id="KW-1185">Reference proteome</keyword>
<evidence type="ECO:0000256" key="1">
    <source>
        <dbReference type="ARBA" id="ARBA00004141"/>
    </source>
</evidence>
<feature type="transmembrane region" description="Helical" evidence="6">
    <location>
        <begin position="446"/>
        <end position="466"/>
    </location>
</feature>
<feature type="transmembrane region" description="Helical" evidence="6">
    <location>
        <begin position="756"/>
        <end position="773"/>
    </location>
</feature>
<sequence>MPPDLAPHPRSTSMVRRYRQSPLVLARDLGCCDPAKPVEQQKYRKPYRVSGSSSRYQCGVKLVRLEPPTQRLLTPLPPLRPACIQPSPVSPRPSTLAGAMSLVPASELGLTGDLHLHHQPIAVHFALVKPSLALSGSGSELRLPCAWLRPTLPLFILRPLVSSQSLGSRVPRPLGEKHPPVAPAFGTHLPYRPSHAHSLRLKTSLSLHPLNPRILGLRLQTTHIVSAFFVPLFEQVLINTLIGHVPPRPLRPFIIAGHLFPFSSLLPQVCKSAKKPSFTQHTGSTLATYRFANVSVCLDPLRGPSLVPRSALQRLLNSLLYLKPSSNSTKSTLSLLCTDKIDSYSNDAKGSSSDIIHASTPGNHVAPLSAAPAADGPAGTGPGKMHLSKNFIEQADAELLAALGYKQEFKREFSSLEVFGIAFSIMGVAPSIASTLIYSLPSGGPISMVWGWFIGCFFIAITGLALGDLSSSMPTSGGLYYWTYTLSSQRYRRFLSWTVGYANTLSTTSAVASIDWSVAIMILAAASVMTDGRYVPTDGHTYAVYLGVLLMHAVLTSIGTRALARFQTVATVMCAGLAVAICIVLGTATPSEYRNSASYAFGGWYNETGWSNFGAFLLAFMTPAWTVASYDSCVHISEEASNAARAVPMGIFFSIVSSGILGFGIMVALAFNMGTDLEPIVNSEYGQPMATIILNSVGKTGFMVIWVFMIIVNFMMGASMNLASSRQIFAFSRDGALPFSGWVYRINSYTLTPVNSAWWSSAVSAVLCLLGLVNSVAVGAVFSLSVIGASIAYTIPIVARLIAPKDRFKPGVWYLGDFWSYVVGWISAVWLTFITVIVCLPSYIPVEAAADMNYACVVTVGTFVFSSAWYYFPKYGGVNWFQGPKSNIDDEEVAAHQVATQLQADEDAKKAKTQQEALNQTVQVDDYTG</sequence>
<dbReference type="OrthoDB" id="4476201at2759"/>
<proteinExistence type="predicted"/>
<name>W3VK10_MOEAP</name>
<protein>
    <submittedName>
        <fullName evidence="7">Uncharacterized protein</fullName>
    </submittedName>
</protein>
<feature type="transmembrane region" description="Helical" evidence="6">
    <location>
        <begin position="609"/>
        <end position="630"/>
    </location>
</feature>
<feature type="transmembrane region" description="Helical" evidence="6">
    <location>
        <begin position="416"/>
        <end position="440"/>
    </location>
</feature>
<dbReference type="GO" id="GO:0022857">
    <property type="term" value="F:transmembrane transporter activity"/>
    <property type="evidence" value="ECO:0007669"/>
    <property type="project" value="InterPro"/>
</dbReference>
<comment type="subcellular location">
    <subcellularLocation>
        <location evidence="1">Membrane</location>
        <topology evidence="1">Multi-pass membrane protein</topology>
    </subcellularLocation>
</comment>
<evidence type="ECO:0000256" key="2">
    <source>
        <dbReference type="ARBA" id="ARBA00022448"/>
    </source>
</evidence>
<dbReference type="PANTHER" id="PTHR45649:SF6">
    <property type="entry name" value="GABA-SPECIFIC PERMEASE"/>
    <property type="match status" value="1"/>
</dbReference>
<keyword evidence="3 6" id="KW-0812">Transmembrane</keyword>
<dbReference type="HOGENOM" id="CLU_314762_0_0_1"/>
<gene>
    <name evidence="7" type="ORF">PaG_03939</name>
</gene>
<feature type="transmembrane region" description="Helical" evidence="6">
    <location>
        <begin position="542"/>
        <end position="563"/>
    </location>
</feature>
<evidence type="ECO:0000256" key="4">
    <source>
        <dbReference type="ARBA" id="ARBA00022989"/>
    </source>
</evidence>
<keyword evidence="4 6" id="KW-1133">Transmembrane helix</keyword>
<feature type="transmembrane region" description="Helical" evidence="6">
    <location>
        <begin position="570"/>
        <end position="589"/>
    </location>
</feature>
<dbReference type="PANTHER" id="PTHR45649">
    <property type="entry name" value="AMINO-ACID PERMEASE BAT1"/>
    <property type="match status" value="1"/>
</dbReference>
<dbReference type="Pfam" id="PF13520">
    <property type="entry name" value="AA_permease_2"/>
    <property type="match status" value="1"/>
</dbReference>
<evidence type="ECO:0000256" key="5">
    <source>
        <dbReference type="ARBA" id="ARBA00023136"/>
    </source>
</evidence>
<dbReference type="Proteomes" id="UP000019462">
    <property type="component" value="Unassembled WGS sequence"/>
</dbReference>
<dbReference type="InterPro" id="IPR002293">
    <property type="entry name" value="AA/rel_permease1"/>
</dbReference>
<dbReference type="EMBL" id="AWNI01000013">
    <property type="protein sequence ID" value="ETS61835.1"/>
    <property type="molecule type" value="Genomic_DNA"/>
</dbReference>
<evidence type="ECO:0000313" key="7">
    <source>
        <dbReference type="EMBL" id="ETS61835.1"/>
    </source>
</evidence>
<evidence type="ECO:0000256" key="3">
    <source>
        <dbReference type="ARBA" id="ARBA00022692"/>
    </source>
</evidence>
<feature type="transmembrane region" description="Helical" evidence="6">
    <location>
        <begin position="692"/>
        <end position="716"/>
    </location>
</feature>
<dbReference type="AlphaFoldDB" id="W3VK10"/>
<feature type="transmembrane region" description="Helical" evidence="6">
    <location>
        <begin position="780"/>
        <end position="803"/>
    </location>
</feature>
<evidence type="ECO:0000256" key="6">
    <source>
        <dbReference type="SAM" id="Phobius"/>
    </source>
</evidence>
<keyword evidence="2" id="KW-0813">Transport</keyword>
<reference evidence="7 8" key="1">
    <citation type="journal article" date="2014" name="Genome Announc.">
        <title>Genome sequence of the basidiomycetous fungus Pseudozyma aphidis DSM70725, an efficient producer of biosurfactant mannosylerythritol lipids.</title>
        <authorList>
            <person name="Lorenz S."/>
            <person name="Guenther M."/>
            <person name="Grumaz C."/>
            <person name="Rupp S."/>
            <person name="Zibek S."/>
            <person name="Sohn K."/>
        </authorList>
    </citation>
    <scope>NUCLEOTIDE SEQUENCE [LARGE SCALE GENOMIC DNA]</scope>
    <source>
        <strain evidence="8">ATCC 32657 / CBS 517.83 / DSM 70725 / JCM 10318 / NBRC 10182 / NRRL Y-7954 / St-0401</strain>
    </source>
</reference>
<feature type="transmembrane region" description="Helical" evidence="6">
    <location>
        <begin position="510"/>
        <end position="530"/>
    </location>
</feature>
<organism evidence="7 8">
    <name type="scientific">Moesziomyces aphidis</name>
    <name type="common">Pseudozyma aphidis</name>
    <dbReference type="NCBI Taxonomy" id="84754"/>
    <lineage>
        <taxon>Eukaryota</taxon>
        <taxon>Fungi</taxon>
        <taxon>Dikarya</taxon>
        <taxon>Basidiomycota</taxon>
        <taxon>Ustilaginomycotina</taxon>
        <taxon>Ustilaginomycetes</taxon>
        <taxon>Ustilaginales</taxon>
        <taxon>Ustilaginaceae</taxon>
        <taxon>Moesziomyces</taxon>
    </lineage>
</organism>
<keyword evidence="5 6" id="KW-0472">Membrane</keyword>
<dbReference type="GO" id="GO:0016020">
    <property type="term" value="C:membrane"/>
    <property type="evidence" value="ECO:0007669"/>
    <property type="project" value="UniProtKB-SubCell"/>
</dbReference>
<dbReference type="Gene3D" id="1.20.1740.10">
    <property type="entry name" value="Amino acid/polyamine transporter I"/>
    <property type="match status" value="1"/>
</dbReference>
<accession>W3VK10</accession>
<comment type="caution">
    <text evidence="7">The sequence shown here is derived from an EMBL/GenBank/DDBJ whole genome shotgun (WGS) entry which is preliminary data.</text>
</comment>
<feature type="transmembrane region" description="Helical" evidence="6">
    <location>
        <begin position="651"/>
        <end position="672"/>
    </location>
</feature>
<evidence type="ECO:0000313" key="8">
    <source>
        <dbReference type="Proteomes" id="UP000019462"/>
    </source>
</evidence>
<feature type="transmembrane region" description="Helical" evidence="6">
    <location>
        <begin position="852"/>
        <end position="872"/>
    </location>
</feature>